<protein>
    <submittedName>
        <fullName evidence="1">Uncharacterized protein</fullName>
    </submittedName>
</protein>
<evidence type="ECO:0000313" key="2">
    <source>
        <dbReference type="Proteomes" id="UP001227268"/>
    </source>
</evidence>
<name>A0ACC2VVX9_9TREE</name>
<keyword evidence="2" id="KW-1185">Reference proteome</keyword>
<reference evidence="1" key="1">
    <citation type="submission" date="2023-04" db="EMBL/GenBank/DDBJ databases">
        <title>Draft Genome sequencing of Naganishia species isolated from polar environments using Oxford Nanopore Technology.</title>
        <authorList>
            <person name="Leo P."/>
            <person name="Venkateswaran K."/>
        </authorList>
    </citation>
    <scope>NUCLEOTIDE SEQUENCE</scope>
    <source>
        <strain evidence="1">MNA-CCFEE 5423</strain>
    </source>
</reference>
<evidence type="ECO:0000313" key="1">
    <source>
        <dbReference type="EMBL" id="KAJ9103219.1"/>
    </source>
</evidence>
<dbReference type="Proteomes" id="UP001227268">
    <property type="component" value="Unassembled WGS sequence"/>
</dbReference>
<accession>A0ACC2VVX9</accession>
<sequence length="209" mass="23417">MMQMKMESPLLPTYTTRRQPKAKHAPTTFIFVLVGMTIVNFVNFANPGFSSSCLHAVHNKITGWQSYSAIATQFFKGGRWSSPENFKVDDVYKSLGQPKSSLKPDIDVPEAFDPSAYFIADSSSRRMTGEPGIDFWDQGDIDEDLETIFSRKEFVAQGSVRPDWHEVAAALEFFTLVQDDTAELSGEAQAIWQFLLGRSSSTAEDEDHT</sequence>
<organism evidence="1 2">
    <name type="scientific">Naganishia friedmannii</name>
    <dbReference type="NCBI Taxonomy" id="89922"/>
    <lineage>
        <taxon>Eukaryota</taxon>
        <taxon>Fungi</taxon>
        <taxon>Dikarya</taxon>
        <taxon>Basidiomycota</taxon>
        <taxon>Agaricomycotina</taxon>
        <taxon>Tremellomycetes</taxon>
        <taxon>Filobasidiales</taxon>
        <taxon>Filobasidiaceae</taxon>
        <taxon>Naganishia</taxon>
    </lineage>
</organism>
<comment type="caution">
    <text evidence="1">The sequence shown here is derived from an EMBL/GenBank/DDBJ whole genome shotgun (WGS) entry which is preliminary data.</text>
</comment>
<dbReference type="EMBL" id="JASBWT010000007">
    <property type="protein sequence ID" value="KAJ9103219.1"/>
    <property type="molecule type" value="Genomic_DNA"/>
</dbReference>
<proteinExistence type="predicted"/>
<gene>
    <name evidence="1" type="ORF">QFC21_002642</name>
</gene>